<dbReference type="EMBL" id="LAZR01049414">
    <property type="protein sequence ID" value="KKK89702.1"/>
    <property type="molecule type" value="Genomic_DNA"/>
</dbReference>
<evidence type="ECO:0000256" key="2">
    <source>
        <dbReference type="ARBA" id="ARBA00022801"/>
    </source>
</evidence>
<dbReference type="Pfam" id="PF04616">
    <property type="entry name" value="Glyco_hydro_43"/>
    <property type="match status" value="1"/>
</dbReference>
<dbReference type="SUPFAM" id="SSF75005">
    <property type="entry name" value="Arabinanase/levansucrase/invertase"/>
    <property type="match status" value="1"/>
</dbReference>
<sequence length="233" mass="25893">ANAWPINVTPEQKDPNSIARTKAEKEKFSGGPTNKHKQFNILGSHFEGGQMARDMTLFVDDDGKGYHLYSSEHNSTLHIALLTDDYLRHSGKYVRVFANRWMEAPAICKRNGKYYLLASGCTGWSPNAARSAVADSIFGPWKELGNPCVGSGPDNGFGADKTFGGQSTYILPVHGKEDLFIAMFDLWRPHDAIDGRYMWLPIDFSNDGFKIKWRNEWSLPMNSGNPGCAATGK</sequence>
<gene>
    <name evidence="4" type="ORF">LCGC14_2730470</name>
</gene>
<reference evidence="4" key="1">
    <citation type="journal article" date="2015" name="Nature">
        <title>Complex archaea that bridge the gap between prokaryotes and eukaryotes.</title>
        <authorList>
            <person name="Spang A."/>
            <person name="Saw J.H."/>
            <person name="Jorgensen S.L."/>
            <person name="Zaremba-Niedzwiedzka K."/>
            <person name="Martijn J."/>
            <person name="Lind A.E."/>
            <person name="van Eijk R."/>
            <person name="Schleper C."/>
            <person name="Guy L."/>
            <person name="Ettema T.J."/>
        </authorList>
    </citation>
    <scope>NUCLEOTIDE SEQUENCE</scope>
</reference>
<dbReference type="PANTHER" id="PTHR22925">
    <property type="entry name" value="GLYCOSYL HYDROLASE 43 FAMILY MEMBER"/>
    <property type="match status" value="1"/>
</dbReference>
<accession>A0A0F8Z7F8</accession>
<evidence type="ECO:0000256" key="1">
    <source>
        <dbReference type="ARBA" id="ARBA00009865"/>
    </source>
</evidence>
<dbReference type="AlphaFoldDB" id="A0A0F8Z7F8"/>
<dbReference type="InterPro" id="IPR023296">
    <property type="entry name" value="Glyco_hydro_beta-prop_sf"/>
</dbReference>
<name>A0A0F8Z7F8_9ZZZZ</name>
<dbReference type="Gene3D" id="2.115.10.20">
    <property type="entry name" value="Glycosyl hydrolase domain, family 43"/>
    <property type="match status" value="1"/>
</dbReference>
<dbReference type="InterPro" id="IPR006710">
    <property type="entry name" value="Glyco_hydro_43"/>
</dbReference>
<organism evidence="4">
    <name type="scientific">marine sediment metagenome</name>
    <dbReference type="NCBI Taxonomy" id="412755"/>
    <lineage>
        <taxon>unclassified sequences</taxon>
        <taxon>metagenomes</taxon>
        <taxon>ecological metagenomes</taxon>
    </lineage>
</organism>
<evidence type="ECO:0008006" key="5">
    <source>
        <dbReference type="Google" id="ProtNLM"/>
    </source>
</evidence>
<keyword evidence="3" id="KW-0326">Glycosidase</keyword>
<evidence type="ECO:0000256" key="3">
    <source>
        <dbReference type="ARBA" id="ARBA00023295"/>
    </source>
</evidence>
<dbReference type="GO" id="GO:0004553">
    <property type="term" value="F:hydrolase activity, hydrolyzing O-glycosyl compounds"/>
    <property type="evidence" value="ECO:0007669"/>
    <property type="project" value="InterPro"/>
</dbReference>
<dbReference type="GO" id="GO:0005975">
    <property type="term" value="P:carbohydrate metabolic process"/>
    <property type="evidence" value="ECO:0007669"/>
    <property type="project" value="InterPro"/>
</dbReference>
<protein>
    <recommendedName>
        <fullName evidence="5">Beta-glucanase</fullName>
    </recommendedName>
</protein>
<comment type="caution">
    <text evidence="4">The sequence shown here is derived from an EMBL/GenBank/DDBJ whole genome shotgun (WGS) entry which is preliminary data.</text>
</comment>
<dbReference type="PANTHER" id="PTHR22925:SF3">
    <property type="entry name" value="GLYCOSYL HYDROLASE FAMILY PROTEIN 43"/>
    <property type="match status" value="1"/>
</dbReference>
<keyword evidence="2" id="KW-0378">Hydrolase</keyword>
<proteinExistence type="inferred from homology"/>
<comment type="similarity">
    <text evidence="1">Belongs to the glycosyl hydrolase 43 family.</text>
</comment>
<evidence type="ECO:0000313" key="4">
    <source>
        <dbReference type="EMBL" id="KKK89702.1"/>
    </source>
</evidence>
<feature type="non-terminal residue" evidence="4">
    <location>
        <position position="1"/>
    </location>
</feature>